<sequence length="406" mass="46030">MLPMHGFHATGDSTYSSTYQSRNVLRSGFDPDSFIMQILNHRLQCVSTAHRVPSAYGALPELKPIWERLFSTMATSVSNLNKYMALEKNAYFVLHRVVDLMHTEMVLSLPTWRAHAEGFGALVKTYGGIAELLKLQRPPDMSAQIAIICSTMCNSTSPADQQIKLMSNWSDEDIALAYAHTGFHAFPCPTVLFQALSRITHIRTLVAACTDVASIKQLIPLTREAFDKIQHFDPYNWTEPYSTEHEFFPVIGRAFQYALALYGIVSLPGPLAAVFTYPPEAVTEIHDSATQPSPADDNHYLIESISRNHYDTRIRYREHLFELFKRAMPQAPSVEGLMWHAAVLGVAYNNHEKEEQKIILDYVDSLRFVYGADGGAIHLYDKLQEFWASGKKEWDQCFYEPINILT</sequence>
<gene>
    <name evidence="1" type="ORF">NLG97_g6459</name>
</gene>
<evidence type="ECO:0000313" key="2">
    <source>
        <dbReference type="Proteomes" id="UP001148737"/>
    </source>
</evidence>
<keyword evidence="2" id="KW-1185">Reference proteome</keyword>
<name>A0ACC1QRX3_9HYPO</name>
<dbReference type="Proteomes" id="UP001148737">
    <property type="component" value="Unassembled WGS sequence"/>
</dbReference>
<evidence type="ECO:0000313" key="1">
    <source>
        <dbReference type="EMBL" id="KAJ3487207.1"/>
    </source>
</evidence>
<dbReference type="EMBL" id="JANAKD010000855">
    <property type="protein sequence ID" value="KAJ3487207.1"/>
    <property type="molecule type" value="Genomic_DNA"/>
</dbReference>
<comment type="caution">
    <text evidence="1">The sequence shown here is derived from an EMBL/GenBank/DDBJ whole genome shotgun (WGS) entry which is preliminary data.</text>
</comment>
<organism evidence="1 2">
    <name type="scientific">Lecanicillium saksenae</name>
    <dbReference type="NCBI Taxonomy" id="468837"/>
    <lineage>
        <taxon>Eukaryota</taxon>
        <taxon>Fungi</taxon>
        <taxon>Dikarya</taxon>
        <taxon>Ascomycota</taxon>
        <taxon>Pezizomycotina</taxon>
        <taxon>Sordariomycetes</taxon>
        <taxon>Hypocreomycetidae</taxon>
        <taxon>Hypocreales</taxon>
        <taxon>Cordycipitaceae</taxon>
        <taxon>Lecanicillium</taxon>
    </lineage>
</organism>
<protein>
    <submittedName>
        <fullName evidence="1">Uncharacterized protein</fullName>
    </submittedName>
</protein>
<accession>A0ACC1QRX3</accession>
<reference evidence="1" key="1">
    <citation type="submission" date="2022-07" db="EMBL/GenBank/DDBJ databases">
        <title>Genome Sequence of Lecanicillium saksenae.</title>
        <authorList>
            <person name="Buettner E."/>
        </authorList>
    </citation>
    <scope>NUCLEOTIDE SEQUENCE</scope>
    <source>
        <strain evidence="1">VT-O1</strain>
    </source>
</reference>
<proteinExistence type="predicted"/>